<dbReference type="RefSeq" id="XP_009837692.1">
    <property type="nucleotide sequence ID" value="XM_009839390.1"/>
</dbReference>
<dbReference type="Gene3D" id="1.25.40.20">
    <property type="entry name" value="Ankyrin repeat-containing domain"/>
    <property type="match status" value="2"/>
</dbReference>
<organism evidence="2">
    <name type="scientific">Aphanomyces astaci</name>
    <name type="common">Crayfish plague agent</name>
    <dbReference type="NCBI Taxonomy" id="112090"/>
    <lineage>
        <taxon>Eukaryota</taxon>
        <taxon>Sar</taxon>
        <taxon>Stramenopiles</taxon>
        <taxon>Oomycota</taxon>
        <taxon>Saprolegniomycetes</taxon>
        <taxon>Saprolegniales</taxon>
        <taxon>Verrucalvaceae</taxon>
        <taxon>Aphanomyces</taxon>
    </lineage>
</organism>
<dbReference type="PANTHER" id="PTHR46586">
    <property type="entry name" value="ANKYRIN REPEAT-CONTAINING PROTEIN"/>
    <property type="match status" value="1"/>
</dbReference>
<dbReference type="InterPro" id="IPR036770">
    <property type="entry name" value="Ankyrin_rpt-contain_sf"/>
</dbReference>
<dbReference type="GeneID" id="20814237"/>
<reference evidence="2" key="1">
    <citation type="submission" date="2013-12" db="EMBL/GenBank/DDBJ databases">
        <title>The Genome Sequence of Aphanomyces astaci APO3.</title>
        <authorList>
            <consortium name="The Broad Institute Genomics Platform"/>
            <person name="Russ C."/>
            <person name="Tyler B."/>
            <person name="van West P."/>
            <person name="Dieguez-Uribeondo J."/>
            <person name="Young S.K."/>
            <person name="Zeng Q."/>
            <person name="Gargeya S."/>
            <person name="Fitzgerald M."/>
            <person name="Abouelleil A."/>
            <person name="Alvarado L."/>
            <person name="Chapman S.B."/>
            <person name="Gainer-Dewar J."/>
            <person name="Goldberg J."/>
            <person name="Griggs A."/>
            <person name="Gujja S."/>
            <person name="Hansen M."/>
            <person name="Howarth C."/>
            <person name="Imamovic A."/>
            <person name="Ireland A."/>
            <person name="Larimer J."/>
            <person name="McCowan C."/>
            <person name="Murphy C."/>
            <person name="Pearson M."/>
            <person name="Poon T.W."/>
            <person name="Priest M."/>
            <person name="Roberts A."/>
            <person name="Saif S."/>
            <person name="Shea T."/>
            <person name="Sykes S."/>
            <person name="Wortman J."/>
            <person name="Nusbaum C."/>
            <person name="Birren B."/>
        </authorList>
    </citation>
    <scope>NUCLEOTIDE SEQUENCE [LARGE SCALE GENOMIC DNA]</scope>
    <source>
        <strain evidence="2">APO3</strain>
    </source>
</reference>
<evidence type="ECO:0000313" key="2">
    <source>
        <dbReference type="EMBL" id="ETV72906.1"/>
    </source>
</evidence>
<protein>
    <submittedName>
        <fullName evidence="2">Uncharacterized protein</fullName>
    </submittedName>
</protein>
<gene>
    <name evidence="2" type="ORF">H257_12241</name>
</gene>
<dbReference type="InterPro" id="IPR002110">
    <property type="entry name" value="Ankyrin_rpt"/>
</dbReference>
<dbReference type="VEuPathDB" id="FungiDB:H257_12241"/>
<dbReference type="AlphaFoldDB" id="W4G0U2"/>
<sequence length="234" mass="25443">MNGAARNGDLDVLQFLHANRSEGCTELAIDLACEHGHLEVARWLNEHRSWEGFTECAFDKAAGNNHMAVVEFLHFELDAPSTEKAMDLAAENGHLGMVLWLHEHRSFQGCSERALGMAAAKGHLDVVKWLHANRSESGSPSGFAGGAAAGGLEMMQWLVTHRPDDNCCDEAMLAASGKVIGWLLSRPNFASTTRVGVATSTRANYWKVASYGDHNESNNSSNACEPPERIHDAC</sequence>
<evidence type="ECO:0000256" key="1">
    <source>
        <dbReference type="SAM" id="MobiDB-lite"/>
    </source>
</evidence>
<dbReference type="InterPro" id="IPR052050">
    <property type="entry name" value="SecEffector_AnkRepeat"/>
</dbReference>
<dbReference type="OrthoDB" id="498371at2759"/>
<dbReference type="SUPFAM" id="SSF48403">
    <property type="entry name" value="Ankyrin repeat"/>
    <property type="match status" value="1"/>
</dbReference>
<name>W4G0U2_APHAT</name>
<proteinExistence type="predicted"/>
<feature type="region of interest" description="Disordered" evidence="1">
    <location>
        <begin position="214"/>
        <end position="234"/>
    </location>
</feature>
<dbReference type="PANTHER" id="PTHR46586:SF3">
    <property type="entry name" value="ANKYRIN REPEAT-CONTAINING PROTEIN"/>
    <property type="match status" value="1"/>
</dbReference>
<accession>W4G0U2</accession>
<dbReference type="EMBL" id="KI913152">
    <property type="protein sequence ID" value="ETV72906.1"/>
    <property type="molecule type" value="Genomic_DNA"/>
</dbReference>
<dbReference type="Pfam" id="PF13637">
    <property type="entry name" value="Ank_4"/>
    <property type="match status" value="2"/>
</dbReference>